<dbReference type="Pfam" id="PF00903">
    <property type="entry name" value="Glyoxalase"/>
    <property type="match status" value="1"/>
</dbReference>
<evidence type="ECO:0000256" key="1">
    <source>
        <dbReference type="SAM" id="MobiDB-lite"/>
    </source>
</evidence>
<protein>
    <submittedName>
        <fullName evidence="3">Glyoxalase/Bleomycin resistance protein/Dioxygenase superfamily protein</fullName>
    </submittedName>
</protein>
<evidence type="ECO:0000259" key="2">
    <source>
        <dbReference type="PROSITE" id="PS51819"/>
    </source>
</evidence>
<gene>
    <name evidence="3" type="ORF">SAMN05428998_13033</name>
</gene>
<dbReference type="EMBL" id="FWZX01000030">
    <property type="protein sequence ID" value="SMF71424.1"/>
    <property type="molecule type" value="Genomic_DNA"/>
</dbReference>
<dbReference type="InterPro" id="IPR029068">
    <property type="entry name" value="Glyas_Bleomycin-R_OHBP_Dase"/>
</dbReference>
<feature type="compositionally biased region" description="Basic residues" evidence="1">
    <location>
        <begin position="136"/>
        <end position="147"/>
    </location>
</feature>
<keyword evidence="3" id="KW-0560">Oxidoreductase</keyword>
<accession>A0A1Y6CQP9</accession>
<dbReference type="PROSITE" id="PS51819">
    <property type="entry name" value="VOC"/>
    <property type="match status" value="1"/>
</dbReference>
<keyword evidence="3" id="KW-0223">Dioxygenase</keyword>
<dbReference type="RefSeq" id="WP_085125608.1">
    <property type="nucleotide sequence ID" value="NZ_FWZX01000030.1"/>
</dbReference>
<reference evidence="3 4" key="1">
    <citation type="submission" date="2017-04" db="EMBL/GenBank/DDBJ databases">
        <authorList>
            <person name="Afonso C.L."/>
            <person name="Miller P.J."/>
            <person name="Scott M.A."/>
            <person name="Spackman E."/>
            <person name="Goraichik I."/>
            <person name="Dimitrov K.M."/>
            <person name="Suarez D.L."/>
            <person name="Swayne D.E."/>
        </authorList>
    </citation>
    <scope>NUCLEOTIDE SEQUENCE [LARGE SCALE GENOMIC DNA]</scope>
    <source>
        <strain evidence="3 4">USBA 355</strain>
    </source>
</reference>
<keyword evidence="4" id="KW-1185">Reference proteome</keyword>
<name>A0A1Y6CQP9_9PROT</name>
<organism evidence="3 4">
    <name type="scientific">Tistlia consotensis USBA 355</name>
    <dbReference type="NCBI Taxonomy" id="560819"/>
    <lineage>
        <taxon>Bacteria</taxon>
        <taxon>Pseudomonadati</taxon>
        <taxon>Pseudomonadota</taxon>
        <taxon>Alphaproteobacteria</taxon>
        <taxon>Rhodospirillales</taxon>
        <taxon>Rhodovibrionaceae</taxon>
        <taxon>Tistlia</taxon>
    </lineage>
</organism>
<feature type="domain" description="VOC" evidence="2">
    <location>
        <begin position="10"/>
        <end position="136"/>
    </location>
</feature>
<proteinExistence type="predicted"/>
<evidence type="ECO:0000313" key="4">
    <source>
        <dbReference type="Proteomes" id="UP000192917"/>
    </source>
</evidence>
<dbReference type="SUPFAM" id="SSF54593">
    <property type="entry name" value="Glyoxalase/Bleomycin resistance protein/Dihydroxybiphenyl dioxygenase"/>
    <property type="match status" value="1"/>
</dbReference>
<dbReference type="Proteomes" id="UP000192917">
    <property type="component" value="Unassembled WGS sequence"/>
</dbReference>
<dbReference type="PANTHER" id="PTHR21366:SF14">
    <property type="entry name" value="GLYOXALASE DOMAIN-CONTAINING PROTEIN 5"/>
    <property type="match status" value="1"/>
</dbReference>
<dbReference type="AlphaFoldDB" id="A0A1Y6CQP9"/>
<dbReference type="Gene3D" id="3.10.180.10">
    <property type="entry name" value="2,3-Dihydroxybiphenyl 1,2-Dioxygenase, domain 1"/>
    <property type="match status" value="1"/>
</dbReference>
<dbReference type="InterPro" id="IPR037523">
    <property type="entry name" value="VOC_core"/>
</dbReference>
<dbReference type="PANTHER" id="PTHR21366">
    <property type="entry name" value="GLYOXALASE FAMILY PROTEIN"/>
    <property type="match status" value="1"/>
</dbReference>
<dbReference type="InterPro" id="IPR050383">
    <property type="entry name" value="GlyoxalaseI/FosfomycinResist"/>
</dbReference>
<dbReference type="GO" id="GO:0051213">
    <property type="term" value="F:dioxygenase activity"/>
    <property type="evidence" value="ECO:0007669"/>
    <property type="project" value="UniProtKB-KW"/>
</dbReference>
<sequence>MTGPGFEILGLDHVVLRVADREAVLAFYCGVLGLAVEKEQTELGLTQIRAGRSLIDLVTVEGKLGRAGGAAPGAEGRNLDHLCLRIEPFDEPALRAHLAAAGIEVVEAGERYGAEGDGPSVYVRDPAGNTVELKGPAHRPPARGPRA</sequence>
<evidence type="ECO:0000313" key="3">
    <source>
        <dbReference type="EMBL" id="SMF71424.1"/>
    </source>
</evidence>
<dbReference type="STRING" id="560819.SAMN05428998_13033"/>
<feature type="region of interest" description="Disordered" evidence="1">
    <location>
        <begin position="114"/>
        <end position="147"/>
    </location>
</feature>
<dbReference type="InterPro" id="IPR004360">
    <property type="entry name" value="Glyas_Fos-R_dOase_dom"/>
</dbReference>